<dbReference type="AlphaFoldDB" id="A0A7Y4H0I2"/>
<evidence type="ECO:0000313" key="3">
    <source>
        <dbReference type="Proteomes" id="UP000528734"/>
    </source>
</evidence>
<protein>
    <submittedName>
        <fullName evidence="2">Uncharacterized protein</fullName>
    </submittedName>
</protein>
<name>A0A7Y4H0I2_9BRAD</name>
<gene>
    <name evidence="2" type="ORF">HCN50_03895</name>
</gene>
<feature type="transmembrane region" description="Helical" evidence="1">
    <location>
        <begin position="60"/>
        <end position="80"/>
    </location>
</feature>
<keyword evidence="1" id="KW-0812">Transmembrane</keyword>
<proteinExistence type="predicted"/>
<dbReference type="Proteomes" id="UP000528734">
    <property type="component" value="Unassembled WGS sequence"/>
</dbReference>
<sequence>MIFLDFILDVVGYTTARLLLPTLTFQKVKVDVLSSDEVGFNWLGFKRLPNGALLCDADSAGWIGALSWLIVLAIAITVAAR</sequence>
<keyword evidence="1" id="KW-1133">Transmembrane helix</keyword>
<accession>A0A7Y4H0I2</accession>
<evidence type="ECO:0000313" key="2">
    <source>
        <dbReference type="EMBL" id="NOJ45400.1"/>
    </source>
</evidence>
<keyword evidence="3" id="KW-1185">Reference proteome</keyword>
<dbReference type="RefSeq" id="WP_171708265.1">
    <property type="nucleotide sequence ID" value="NZ_JAAVLW010000001.1"/>
</dbReference>
<comment type="caution">
    <text evidence="2">The sequence shown here is derived from an EMBL/GenBank/DDBJ whole genome shotgun (WGS) entry which is preliminary data.</text>
</comment>
<organism evidence="2 3">
    <name type="scientific">Bradyrhizobium archetypum</name>
    <dbReference type="NCBI Taxonomy" id="2721160"/>
    <lineage>
        <taxon>Bacteria</taxon>
        <taxon>Pseudomonadati</taxon>
        <taxon>Pseudomonadota</taxon>
        <taxon>Alphaproteobacteria</taxon>
        <taxon>Hyphomicrobiales</taxon>
        <taxon>Nitrobacteraceae</taxon>
        <taxon>Bradyrhizobium</taxon>
    </lineage>
</organism>
<evidence type="ECO:0000256" key="1">
    <source>
        <dbReference type="SAM" id="Phobius"/>
    </source>
</evidence>
<reference evidence="2 3" key="1">
    <citation type="submission" date="2020-03" db="EMBL/GenBank/DDBJ databases">
        <title>Bradyrhizobium diversity isolated from nodules of Muelleranthus trifoliolatus.</title>
        <authorList>
            <person name="Klepa M."/>
            <person name="Helene L."/>
            <person name="Hungria M."/>
        </authorList>
    </citation>
    <scope>NUCLEOTIDE SEQUENCE [LARGE SCALE GENOMIC DNA]</scope>
    <source>
        <strain evidence="2 3">WSM 1744</strain>
    </source>
</reference>
<keyword evidence="1" id="KW-0472">Membrane</keyword>
<dbReference type="EMBL" id="JAAVLW010000001">
    <property type="protein sequence ID" value="NOJ45400.1"/>
    <property type="molecule type" value="Genomic_DNA"/>
</dbReference>